<proteinExistence type="predicted"/>
<dbReference type="AlphaFoldDB" id="A0A9Q3KCT9"/>
<protein>
    <submittedName>
        <fullName evidence="1">Uncharacterized protein</fullName>
    </submittedName>
</protein>
<dbReference type="Gene3D" id="3.10.10.10">
    <property type="entry name" value="HIV Type 1 Reverse Transcriptase, subunit A, domain 1"/>
    <property type="match status" value="1"/>
</dbReference>
<comment type="caution">
    <text evidence="1">The sequence shown here is derived from an EMBL/GenBank/DDBJ whole genome shotgun (WGS) entry which is preliminary data.</text>
</comment>
<name>A0A9Q3KCT9_9BASI</name>
<evidence type="ECO:0000313" key="2">
    <source>
        <dbReference type="Proteomes" id="UP000765509"/>
    </source>
</evidence>
<reference evidence="1" key="1">
    <citation type="submission" date="2021-03" db="EMBL/GenBank/DDBJ databases">
        <title>Draft genome sequence of rust myrtle Austropuccinia psidii MF-1, a brazilian biotype.</title>
        <authorList>
            <person name="Quecine M.C."/>
            <person name="Pachon D.M.R."/>
            <person name="Bonatelli M.L."/>
            <person name="Correr F.H."/>
            <person name="Franceschini L.M."/>
            <person name="Leite T.F."/>
            <person name="Margarido G.R.A."/>
            <person name="Almeida C.A."/>
            <person name="Ferrarezi J.A."/>
            <person name="Labate C.A."/>
        </authorList>
    </citation>
    <scope>NUCLEOTIDE SEQUENCE</scope>
    <source>
        <strain evidence="1">MF-1</strain>
    </source>
</reference>
<dbReference type="EMBL" id="AVOT02104429">
    <property type="protein sequence ID" value="MBW0579163.1"/>
    <property type="molecule type" value="Genomic_DNA"/>
</dbReference>
<dbReference type="OrthoDB" id="2435678at2759"/>
<dbReference type="Gene3D" id="3.30.70.270">
    <property type="match status" value="1"/>
</dbReference>
<organism evidence="1 2">
    <name type="scientific">Austropuccinia psidii MF-1</name>
    <dbReference type="NCBI Taxonomy" id="1389203"/>
    <lineage>
        <taxon>Eukaryota</taxon>
        <taxon>Fungi</taxon>
        <taxon>Dikarya</taxon>
        <taxon>Basidiomycota</taxon>
        <taxon>Pucciniomycotina</taxon>
        <taxon>Pucciniomycetes</taxon>
        <taxon>Pucciniales</taxon>
        <taxon>Sphaerophragmiaceae</taxon>
        <taxon>Austropuccinia</taxon>
    </lineage>
</organism>
<gene>
    <name evidence="1" type="ORF">O181_118878</name>
</gene>
<dbReference type="SUPFAM" id="SSF56672">
    <property type="entry name" value="DNA/RNA polymerases"/>
    <property type="match status" value="1"/>
</dbReference>
<evidence type="ECO:0000313" key="1">
    <source>
        <dbReference type="EMBL" id="MBW0579163.1"/>
    </source>
</evidence>
<sequence>MLLWKTAPVPISYLGMIDYFIRYGIDFHNNKERDITIGDNMCQKFAFLPFKRQITVYKVSKVSLELEKFKSEQINEAEVSIHLADIHENELSTLLYDHKEAFATDKEPLVGMIGHELNIILSIKTSYPTLLRRPAYPASPRSIEALKFHIKECFYLGVIRNVSHNQEGEITTQVIVAWHNGKSRMVGNFRALKTYTVPDSYPIAKIQISLTQISQVLYMSTMDSLKGFHKNLVTPREKK</sequence>
<dbReference type="InterPro" id="IPR043502">
    <property type="entry name" value="DNA/RNA_pol_sf"/>
</dbReference>
<keyword evidence="2" id="KW-1185">Reference proteome</keyword>
<accession>A0A9Q3KCT9</accession>
<dbReference type="Proteomes" id="UP000765509">
    <property type="component" value="Unassembled WGS sequence"/>
</dbReference>
<dbReference type="InterPro" id="IPR043128">
    <property type="entry name" value="Rev_trsase/Diguanyl_cyclase"/>
</dbReference>